<dbReference type="GO" id="GO:0043531">
    <property type="term" value="F:ADP binding"/>
    <property type="evidence" value="ECO:0007669"/>
    <property type="project" value="InterPro"/>
</dbReference>
<reference evidence="2" key="1">
    <citation type="submission" date="2011-11" db="EMBL/GenBank/DDBJ databases">
        <title>Nucleotide Diversity and Divergence in the Loblolly Pine Gene Space.</title>
        <authorList>
            <person name="Neale D.B."/>
            <person name="Wegrzyn J.L."/>
            <person name="Lee J.M."/>
            <person name="Eckert A.J."/>
            <person name="Liechty J.D."/>
            <person name="Stevens K.A."/>
            <person name="Langley C.H."/>
        </authorList>
    </citation>
    <scope>NUCLEOTIDE SEQUENCE</scope>
    <source>
        <strain evidence="2">1422</strain>
        <tissue evidence="2">Megagametophyte</tissue>
    </source>
</reference>
<dbReference type="SUPFAM" id="SSF52540">
    <property type="entry name" value="P-loop containing nucleoside triphosphate hydrolases"/>
    <property type="match status" value="1"/>
</dbReference>
<organism evidence="2">
    <name type="scientific">Pinus taeda</name>
    <name type="common">Loblolly pine</name>
    <dbReference type="NCBI Taxonomy" id="3352"/>
    <lineage>
        <taxon>Eukaryota</taxon>
        <taxon>Viridiplantae</taxon>
        <taxon>Streptophyta</taxon>
        <taxon>Embryophyta</taxon>
        <taxon>Tracheophyta</taxon>
        <taxon>Spermatophyta</taxon>
        <taxon>Pinopsida</taxon>
        <taxon>Pinidae</taxon>
        <taxon>Conifers I</taxon>
        <taxon>Pinales</taxon>
        <taxon>Pinaceae</taxon>
        <taxon>Pinus</taxon>
        <taxon>Pinus subgen. Pinus</taxon>
    </lineage>
</organism>
<dbReference type="AlphaFoldDB" id="K7NLR1"/>
<dbReference type="InterPro" id="IPR044974">
    <property type="entry name" value="Disease_R_plants"/>
</dbReference>
<dbReference type="PANTHER" id="PTHR11017">
    <property type="entry name" value="LEUCINE-RICH REPEAT-CONTAINING PROTEIN"/>
    <property type="match status" value="1"/>
</dbReference>
<dbReference type="InterPro" id="IPR002182">
    <property type="entry name" value="NB-ARC"/>
</dbReference>
<gene>
    <name evidence="2" type="ORF">0_5862_01</name>
</gene>
<dbReference type="Pfam" id="PF00931">
    <property type="entry name" value="NB-ARC"/>
    <property type="match status" value="1"/>
</dbReference>
<name>K7NLR1_PINTA</name>
<feature type="non-terminal residue" evidence="2">
    <location>
        <position position="1"/>
    </location>
</feature>
<dbReference type="InterPro" id="IPR027417">
    <property type="entry name" value="P-loop_NTPase"/>
</dbReference>
<dbReference type="GO" id="GO:0006952">
    <property type="term" value="P:defense response"/>
    <property type="evidence" value="ECO:0007669"/>
    <property type="project" value="InterPro"/>
</dbReference>
<dbReference type="EMBL" id="JQ019273">
    <property type="protein sequence ID" value="AEX12180.1"/>
    <property type="molecule type" value="Genomic_DNA"/>
</dbReference>
<accession>K7NLR1</accession>
<sequence length="134" mass="15018">ADISGFVILDDDDEGELLDKVVESVLKSVPKPLLDVAEYPTGLNQKLEEFETTVLQKQETERVGAKVVGIWGVGGVGKTTLAKEFFNVRRSLYSKSSFLFNVREKRKPVNYLQRKLLEELAGMKQEIESVDEGV</sequence>
<feature type="domain" description="NB-ARC" evidence="1">
    <location>
        <begin position="55"/>
        <end position="131"/>
    </location>
</feature>
<protein>
    <recommendedName>
        <fullName evidence="1">NB-ARC domain-containing protein</fullName>
    </recommendedName>
</protein>
<dbReference type="Gene3D" id="3.40.50.300">
    <property type="entry name" value="P-loop containing nucleotide triphosphate hydrolases"/>
    <property type="match status" value="1"/>
</dbReference>
<evidence type="ECO:0000313" key="2">
    <source>
        <dbReference type="EMBL" id="AEX12180.1"/>
    </source>
</evidence>
<evidence type="ECO:0000259" key="1">
    <source>
        <dbReference type="Pfam" id="PF00931"/>
    </source>
</evidence>
<feature type="non-terminal residue" evidence="2">
    <location>
        <position position="134"/>
    </location>
</feature>
<dbReference type="PANTHER" id="PTHR11017:SF385">
    <property type="entry name" value="DISEASE RESISTANCE PROTEIN (TIR-NBS-LRR CLASS)-RELATED"/>
    <property type="match status" value="1"/>
</dbReference>
<proteinExistence type="predicted"/>